<dbReference type="AlphaFoldDB" id="A0A1H6CWE4"/>
<dbReference type="Gene3D" id="3.40.50.300">
    <property type="entry name" value="P-loop containing nucleotide triphosphate hydrolases"/>
    <property type="match status" value="1"/>
</dbReference>
<dbReference type="OrthoDB" id="499349at2"/>
<dbReference type="Proteomes" id="UP000236754">
    <property type="component" value="Unassembled WGS sequence"/>
</dbReference>
<dbReference type="GO" id="GO:0043531">
    <property type="term" value="F:ADP binding"/>
    <property type="evidence" value="ECO:0007669"/>
    <property type="project" value="InterPro"/>
</dbReference>
<evidence type="ECO:0000313" key="2">
    <source>
        <dbReference type="Proteomes" id="UP000236754"/>
    </source>
</evidence>
<gene>
    <name evidence="1" type="ORF">SAMN05216223_110183</name>
</gene>
<dbReference type="RefSeq" id="WP_103887956.1">
    <property type="nucleotide sequence ID" value="NZ_FNVU01000010.1"/>
</dbReference>
<dbReference type="InterPro" id="IPR027417">
    <property type="entry name" value="P-loop_NTPase"/>
</dbReference>
<dbReference type="InterPro" id="IPR011990">
    <property type="entry name" value="TPR-like_helical_dom_sf"/>
</dbReference>
<keyword evidence="2" id="KW-1185">Reference proteome</keyword>
<evidence type="ECO:0000313" key="1">
    <source>
        <dbReference type="EMBL" id="SEG77178.1"/>
    </source>
</evidence>
<dbReference type="PRINTS" id="PR00364">
    <property type="entry name" value="DISEASERSIST"/>
</dbReference>
<organism evidence="1 2">
    <name type="scientific">Actinacidiphila yanglinensis</name>
    <dbReference type="NCBI Taxonomy" id="310779"/>
    <lineage>
        <taxon>Bacteria</taxon>
        <taxon>Bacillati</taxon>
        <taxon>Actinomycetota</taxon>
        <taxon>Actinomycetes</taxon>
        <taxon>Kitasatosporales</taxon>
        <taxon>Streptomycetaceae</taxon>
        <taxon>Actinacidiphila</taxon>
    </lineage>
</organism>
<sequence>MKGFIPQETTSFVGRGPELARLEGLLAARRLLTLTGAGGVGKTRLAQHAAVRLAERAPELFPDGVWWADLAALDGDDLLLATVSDAVDLSDHSPRMPVEALCAWLAGKRLLLVLDSCEHLVAPVARLAGELLAAVPGLSLLATSRRPLECDAEQVVEVAPLPAGAESLDLFTQRVADQDPRAPAADGAAAAAEAICRRLEGIPLAIELAAAQVGPDTSVADVADRLGSRLKVLARDTGFVWPRRHLTLRATIGWSHELCAPLERLLWARLTVFRGSFDLASARAITAGGPLAADDVAACVERLVTQSVVRREGARYRMLDTIREYGREWLRELGEEERLVARHTDHFLALARWAERSWPGSDQIHGYRLVEEANTDLRTALDHLAGSDPERGAELAGLLVFFWTCCGRLKEARAALERALAGPVPPGPARTRALAALGVTLTLQGEYTEALRVSDEAVHAADADGDKEGRFGAAYLAGLLALLTGRAEDARRTVVGALTSAPGFAFDSPARLRCHLVEVFARTGLGDLERARRDALELGVHCEEIGEVWTRSYLDYQLSLIALFQGSPREAAARARTMLDAKRQLGDAFGIALGLDLLAAALAADGEAEHAVRVYGHGETYWRSVGHPQRGTPELLGVREEYERATRAALGDDGYDRAYASGASSAAVPVR</sequence>
<dbReference type="PANTHER" id="PTHR47691">
    <property type="entry name" value="REGULATOR-RELATED"/>
    <property type="match status" value="1"/>
</dbReference>
<name>A0A1H6CWE4_9ACTN</name>
<reference evidence="1 2" key="1">
    <citation type="submission" date="2016-10" db="EMBL/GenBank/DDBJ databases">
        <authorList>
            <person name="de Groot N.N."/>
        </authorList>
    </citation>
    <scope>NUCLEOTIDE SEQUENCE [LARGE SCALE GENOMIC DNA]</scope>
    <source>
        <strain evidence="1 2">CGMCC 4.2023</strain>
    </source>
</reference>
<dbReference type="PANTHER" id="PTHR47691:SF3">
    <property type="entry name" value="HTH-TYPE TRANSCRIPTIONAL REGULATOR RV0890C-RELATED"/>
    <property type="match status" value="1"/>
</dbReference>
<accession>A0A1H6CWE4</accession>
<dbReference type="Gene3D" id="1.25.40.10">
    <property type="entry name" value="Tetratricopeptide repeat domain"/>
    <property type="match status" value="1"/>
</dbReference>
<proteinExistence type="predicted"/>
<dbReference type="EMBL" id="FNVU01000010">
    <property type="protein sequence ID" value="SEG77178.1"/>
    <property type="molecule type" value="Genomic_DNA"/>
</dbReference>
<dbReference type="SUPFAM" id="SSF48452">
    <property type="entry name" value="TPR-like"/>
    <property type="match status" value="1"/>
</dbReference>
<protein>
    <submittedName>
        <fullName evidence="1">Predicted ATPase</fullName>
    </submittedName>
</protein>
<dbReference type="SUPFAM" id="SSF52540">
    <property type="entry name" value="P-loop containing nucleoside triphosphate hydrolases"/>
    <property type="match status" value="1"/>
</dbReference>